<dbReference type="PROSITE" id="PS50157">
    <property type="entry name" value="ZINC_FINGER_C2H2_2"/>
    <property type="match status" value="2"/>
</dbReference>
<name>A0A6G0YGG3_APHCR</name>
<gene>
    <name evidence="3" type="ORF">FWK35_00027828</name>
</gene>
<dbReference type="Gene3D" id="3.30.160.60">
    <property type="entry name" value="Classic Zinc Finger"/>
    <property type="match status" value="2"/>
</dbReference>
<evidence type="ECO:0000256" key="1">
    <source>
        <dbReference type="PROSITE-ProRule" id="PRU00042"/>
    </source>
</evidence>
<keyword evidence="1" id="KW-0862">Zinc</keyword>
<dbReference type="InterPro" id="IPR013087">
    <property type="entry name" value="Znf_C2H2_type"/>
</dbReference>
<dbReference type="SMART" id="SM00355">
    <property type="entry name" value="ZnF_C2H2"/>
    <property type="match status" value="2"/>
</dbReference>
<evidence type="ECO:0000313" key="4">
    <source>
        <dbReference type="Proteomes" id="UP000478052"/>
    </source>
</evidence>
<reference evidence="3 4" key="1">
    <citation type="submission" date="2019-08" db="EMBL/GenBank/DDBJ databases">
        <title>Whole genome of Aphis craccivora.</title>
        <authorList>
            <person name="Voronova N.V."/>
            <person name="Shulinski R.S."/>
            <person name="Bandarenka Y.V."/>
            <person name="Zhorov D.G."/>
            <person name="Warner D."/>
        </authorList>
    </citation>
    <scope>NUCLEOTIDE SEQUENCE [LARGE SCALE GENOMIC DNA]</scope>
    <source>
        <strain evidence="3">180601</strain>
        <tissue evidence="3">Whole Body</tissue>
    </source>
</reference>
<accession>A0A6G0YGG3</accession>
<protein>
    <submittedName>
        <fullName evidence="3">Sex determination protein fruitless-like isoform X34</fullName>
    </submittedName>
</protein>
<dbReference type="OrthoDB" id="6571533at2759"/>
<comment type="caution">
    <text evidence="3">The sequence shown here is derived from an EMBL/GenBank/DDBJ whole genome shotgun (WGS) entry which is preliminary data.</text>
</comment>
<dbReference type="AlphaFoldDB" id="A0A6G0YGG3"/>
<keyword evidence="4" id="KW-1185">Reference proteome</keyword>
<evidence type="ECO:0000313" key="3">
    <source>
        <dbReference type="EMBL" id="KAF0755433.1"/>
    </source>
</evidence>
<organism evidence="3 4">
    <name type="scientific">Aphis craccivora</name>
    <name type="common">Cowpea aphid</name>
    <dbReference type="NCBI Taxonomy" id="307492"/>
    <lineage>
        <taxon>Eukaryota</taxon>
        <taxon>Metazoa</taxon>
        <taxon>Ecdysozoa</taxon>
        <taxon>Arthropoda</taxon>
        <taxon>Hexapoda</taxon>
        <taxon>Insecta</taxon>
        <taxon>Pterygota</taxon>
        <taxon>Neoptera</taxon>
        <taxon>Paraneoptera</taxon>
        <taxon>Hemiptera</taxon>
        <taxon>Sternorrhyncha</taxon>
        <taxon>Aphidomorpha</taxon>
        <taxon>Aphidoidea</taxon>
        <taxon>Aphididae</taxon>
        <taxon>Aphidini</taxon>
        <taxon>Aphis</taxon>
        <taxon>Aphis</taxon>
    </lineage>
</organism>
<evidence type="ECO:0000259" key="2">
    <source>
        <dbReference type="PROSITE" id="PS50157"/>
    </source>
</evidence>
<feature type="domain" description="C2H2-type" evidence="2">
    <location>
        <begin position="17"/>
        <end position="46"/>
    </location>
</feature>
<dbReference type="GO" id="GO:0008270">
    <property type="term" value="F:zinc ion binding"/>
    <property type="evidence" value="ECO:0007669"/>
    <property type="project" value="UniProtKB-KW"/>
</dbReference>
<dbReference type="Proteomes" id="UP000478052">
    <property type="component" value="Unassembled WGS sequence"/>
</dbReference>
<feature type="domain" description="C2H2-type" evidence="2">
    <location>
        <begin position="48"/>
        <end position="71"/>
    </location>
</feature>
<keyword evidence="1" id="KW-0863">Zinc-finger</keyword>
<dbReference type="SUPFAM" id="SSF57667">
    <property type="entry name" value="beta-beta-alpha zinc fingers"/>
    <property type="match status" value="1"/>
</dbReference>
<proteinExistence type="predicted"/>
<keyword evidence="1" id="KW-0479">Metal-binding</keyword>
<dbReference type="EMBL" id="VUJU01004140">
    <property type="protein sequence ID" value="KAF0755433.1"/>
    <property type="molecule type" value="Genomic_DNA"/>
</dbReference>
<dbReference type="PROSITE" id="PS00028">
    <property type="entry name" value="ZINC_FINGER_C2H2_1"/>
    <property type="match status" value="1"/>
</dbReference>
<sequence>MFSDFKNNVHDVALLKFKCPNENCGKSYKYKPDLNRHIKSYCGKEPNYVCQYCYKRFMRKDVWKNHLAFVHKSFVI</sequence>
<dbReference type="Pfam" id="PF00096">
    <property type="entry name" value="zf-C2H2"/>
    <property type="match status" value="2"/>
</dbReference>
<dbReference type="InterPro" id="IPR036236">
    <property type="entry name" value="Znf_C2H2_sf"/>
</dbReference>